<evidence type="ECO:0000256" key="8">
    <source>
        <dbReference type="ARBA" id="ARBA00022989"/>
    </source>
</evidence>
<dbReference type="PhylomeDB" id="A7T480"/>
<evidence type="ECO:0000256" key="2">
    <source>
        <dbReference type="ARBA" id="ARBA00004141"/>
    </source>
</evidence>
<comment type="pathway">
    <text evidence="3">Protein modification; protein ubiquitination.</text>
</comment>
<dbReference type="EC" id="2.3.2.27" evidence="4"/>
<evidence type="ECO:0000313" key="13">
    <source>
        <dbReference type="Proteomes" id="UP000001593"/>
    </source>
</evidence>
<feature type="region of interest" description="Disordered" evidence="10">
    <location>
        <begin position="30"/>
        <end position="70"/>
    </location>
</feature>
<sequence length="251" mass="27748">MDPLPQLPANLFGGPQGVNVGAGGGVFGGADVMGDIEDPGDHENMEEEDADPPDEAELPENAANNGEADDVNWNPVEWDRAAEELTWERMLGLDGSLVFLEHVFWVVSLNTSFILVFAFCPFHIGQFAVILFSVEEAVQSSRFEGVITTVLGYIILAASLVICHAVSSFLSFKRARRIFGLCYVVVKMIRLPVHRHARRFLLSLVVFGTTVLLMMYLPVSLIKAFVPSFLPYNVQLSSVRLDILCLKKSEF</sequence>
<dbReference type="eggNOG" id="KOG1609">
    <property type="taxonomic scope" value="Eukaryota"/>
</dbReference>
<evidence type="ECO:0000256" key="9">
    <source>
        <dbReference type="ARBA" id="ARBA00023136"/>
    </source>
</evidence>
<evidence type="ECO:0000256" key="4">
    <source>
        <dbReference type="ARBA" id="ARBA00012483"/>
    </source>
</evidence>
<keyword evidence="13" id="KW-1185">Reference proteome</keyword>
<evidence type="ECO:0000256" key="10">
    <source>
        <dbReference type="SAM" id="MobiDB-lite"/>
    </source>
</evidence>
<dbReference type="GO" id="GO:0061630">
    <property type="term" value="F:ubiquitin protein ligase activity"/>
    <property type="evidence" value="ECO:0007669"/>
    <property type="project" value="UniProtKB-EC"/>
</dbReference>
<dbReference type="AlphaFoldDB" id="A7T480"/>
<evidence type="ECO:0000313" key="12">
    <source>
        <dbReference type="EMBL" id="EDO29234.1"/>
    </source>
</evidence>
<evidence type="ECO:0000256" key="6">
    <source>
        <dbReference type="ARBA" id="ARBA00022692"/>
    </source>
</evidence>
<dbReference type="Proteomes" id="UP000001593">
    <property type="component" value="Unassembled WGS sequence"/>
</dbReference>
<keyword evidence="9 11" id="KW-0472">Membrane</keyword>
<evidence type="ECO:0000256" key="5">
    <source>
        <dbReference type="ARBA" id="ARBA00022679"/>
    </source>
</evidence>
<evidence type="ECO:0000256" key="11">
    <source>
        <dbReference type="SAM" id="Phobius"/>
    </source>
</evidence>
<keyword evidence="7" id="KW-0833">Ubl conjugation pathway</keyword>
<comment type="subcellular location">
    <subcellularLocation>
        <location evidence="2">Membrane</location>
        <topology evidence="2">Multi-pass membrane protein</topology>
    </subcellularLocation>
</comment>
<feature type="transmembrane region" description="Helical" evidence="11">
    <location>
        <begin position="146"/>
        <end position="169"/>
    </location>
</feature>
<keyword evidence="8 11" id="KW-1133">Transmembrane helix</keyword>
<dbReference type="PANTHER" id="PTHR13145:SF0">
    <property type="entry name" value="E3 UBIQUITIN-PROTEIN LIGASE MARCHF6"/>
    <property type="match status" value="1"/>
</dbReference>
<evidence type="ECO:0000256" key="1">
    <source>
        <dbReference type="ARBA" id="ARBA00000900"/>
    </source>
</evidence>
<dbReference type="STRING" id="45351.A7T480"/>
<evidence type="ECO:0000256" key="7">
    <source>
        <dbReference type="ARBA" id="ARBA00022786"/>
    </source>
</evidence>
<feature type="transmembrane region" description="Helical" evidence="11">
    <location>
        <begin position="113"/>
        <end position="134"/>
    </location>
</feature>
<dbReference type="InParanoid" id="A7T480"/>
<dbReference type="GO" id="GO:0016020">
    <property type="term" value="C:membrane"/>
    <property type="evidence" value="ECO:0007669"/>
    <property type="project" value="UniProtKB-SubCell"/>
</dbReference>
<keyword evidence="5" id="KW-0808">Transferase</keyword>
<dbReference type="EMBL" id="DS470799">
    <property type="protein sequence ID" value="EDO29234.1"/>
    <property type="molecule type" value="Genomic_DNA"/>
</dbReference>
<keyword evidence="6 11" id="KW-0812">Transmembrane</keyword>
<feature type="compositionally biased region" description="Acidic residues" evidence="10">
    <location>
        <begin position="34"/>
        <end position="58"/>
    </location>
</feature>
<organism evidence="12 13">
    <name type="scientific">Nematostella vectensis</name>
    <name type="common">Starlet sea anemone</name>
    <dbReference type="NCBI Taxonomy" id="45351"/>
    <lineage>
        <taxon>Eukaryota</taxon>
        <taxon>Metazoa</taxon>
        <taxon>Cnidaria</taxon>
        <taxon>Anthozoa</taxon>
        <taxon>Hexacorallia</taxon>
        <taxon>Actiniaria</taxon>
        <taxon>Edwardsiidae</taxon>
        <taxon>Nematostella</taxon>
    </lineage>
</organism>
<dbReference type="PANTHER" id="PTHR13145">
    <property type="entry name" value="SSM4 PROTEIN"/>
    <property type="match status" value="1"/>
</dbReference>
<feature type="transmembrane region" description="Helical" evidence="11">
    <location>
        <begin position="200"/>
        <end position="222"/>
    </location>
</feature>
<reference evidence="12 13" key="1">
    <citation type="journal article" date="2007" name="Science">
        <title>Sea anemone genome reveals ancestral eumetazoan gene repertoire and genomic organization.</title>
        <authorList>
            <person name="Putnam N.H."/>
            <person name="Srivastava M."/>
            <person name="Hellsten U."/>
            <person name="Dirks B."/>
            <person name="Chapman J."/>
            <person name="Salamov A."/>
            <person name="Terry A."/>
            <person name="Shapiro H."/>
            <person name="Lindquist E."/>
            <person name="Kapitonov V.V."/>
            <person name="Jurka J."/>
            <person name="Genikhovich G."/>
            <person name="Grigoriev I.V."/>
            <person name="Lucas S.M."/>
            <person name="Steele R.E."/>
            <person name="Finnerty J.R."/>
            <person name="Technau U."/>
            <person name="Martindale M.Q."/>
            <person name="Rokhsar D.S."/>
        </authorList>
    </citation>
    <scope>NUCLEOTIDE SEQUENCE [LARGE SCALE GENOMIC DNA]</scope>
    <source>
        <strain evidence="13">CH2 X CH6</strain>
    </source>
</reference>
<comment type="catalytic activity">
    <reaction evidence="1">
        <text>S-ubiquitinyl-[E2 ubiquitin-conjugating enzyme]-L-cysteine + [acceptor protein]-L-lysine = [E2 ubiquitin-conjugating enzyme]-L-cysteine + N(6)-ubiquitinyl-[acceptor protein]-L-lysine.</text>
        <dbReference type="EC" id="2.3.2.27"/>
    </reaction>
</comment>
<gene>
    <name evidence="12" type="ORF">NEMVEDRAFT_v1g222092</name>
</gene>
<evidence type="ECO:0000256" key="3">
    <source>
        <dbReference type="ARBA" id="ARBA00004906"/>
    </source>
</evidence>
<protein>
    <recommendedName>
        <fullName evidence="4">RING-type E3 ubiquitin transferase</fullName>
        <ecNumber evidence="4">2.3.2.27</ecNumber>
    </recommendedName>
</protein>
<dbReference type="HOGENOM" id="CLU_1108210_0_0_1"/>
<proteinExistence type="predicted"/>
<accession>A7T480</accession>
<name>A7T480_NEMVE</name>